<keyword evidence="3" id="KW-0479">Metal-binding</keyword>
<evidence type="ECO:0000256" key="2">
    <source>
        <dbReference type="ARBA" id="ARBA00022617"/>
    </source>
</evidence>
<evidence type="ECO:0000256" key="4">
    <source>
        <dbReference type="ARBA" id="ARBA00023002"/>
    </source>
</evidence>
<dbReference type="InterPro" id="IPR036396">
    <property type="entry name" value="Cyt_P450_sf"/>
</dbReference>
<dbReference type="GO" id="GO:0004497">
    <property type="term" value="F:monooxygenase activity"/>
    <property type="evidence" value="ECO:0007669"/>
    <property type="project" value="UniProtKB-KW"/>
</dbReference>
<evidence type="ECO:0000313" key="8">
    <source>
        <dbReference type="EMBL" id="CAB4764042.1"/>
    </source>
</evidence>
<dbReference type="SUPFAM" id="SSF48264">
    <property type="entry name" value="Cytochrome P450"/>
    <property type="match status" value="1"/>
</dbReference>
<dbReference type="EMBL" id="CAFABA010000049">
    <property type="protein sequence ID" value="CAB4830034.1"/>
    <property type="molecule type" value="Genomic_DNA"/>
</dbReference>
<evidence type="ECO:0000256" key="5">
    <source>
        <dbReference type="ARBA" id="ARBA00023004"/>
    </source>
</evidence>
<evidence type="ECO:0000313" key="9">
    <source>
        <dbReference type="EMBL" id="CAB4830034.1"/>
    </source>
</evidence>
<keyword evidence="6" id="KW-0503">Monooxygenase</keyword>
<comment type="similarity">
    <text evidence="1">Belongs to the cytochrome P450 family.</text>
</comment>
<keyword evidence="4" id="KW-0560">Oxidoreductase</keyword>
<sequence>MTATVKTPGTPATFGPVDWNPPGLPDDPYEIMARLIDPEQRGELYPLYHQLRRVAPVHRNPPELFHGAWTFTRFAETDEIFRNARVVNDPAVVEEAFKKGDGTFTDVMRNVMVWQEPEPHQRVRNLVKAAFTPRAMAHWRPIAERVANELCDRFEADGRAEIVDQFNYELPFNVIAHVLGIPEEDFATIKALSWDFARMGEKFVTDEVAVRGDIAARGLVDYFTDLVEKRKSALGDDLLSSLIEAEAEGEKLTHTELIANAILLLQAGHETTQDLLGNAEVALFRHPDQLALLRDHPELTKNAVEEFLRYDASVQINHRVALDGTHVGGVDIPPHEMVYIFLGAVNRDPARYPDPDRLDITRDLTNHLAFSFGAYYCLGASLARTEVSVGIRTLLDRFPGLRPATDSFEWRNTLQLRGPQTLEVTW</sequence>
<dbReference type="PANTHER" id="PTHR46696">
    <property type="entry name" value="P450, PUTATIVE (EUROFUNG)-RELATED"/>
    <property type="match status" value="1"/>
</dbReference>
<dbReference type="EMBL" id="CAFBOS010000329">
    <property type="protein sequence ID" value="CAB5027579.1"/>
    <property type="molecule type" value="Genomic_DNA"/>
</dbReference>
<dbReference type="InterPro" id="IPR001128">
    <property type="entry name" value="Cyt_P450"/>
</dbReference>
<keyword evidence="5" id="KW-0408">Iron</keyword>
<dbReference type="FunFam" id="1.10.630.10:FF:000018">
    <property type="entry name" value="Cytochrome P450 monooxygenase"/>
    <property type="match status" value="1"/>
</dbReference>
<dbReference type="GO" id="GO:0020037">
    <property type="term" value="F:heme binding"/>
    <property type="evidence" value="ECO:0007669"/>
    <property type="project" value="InterPro"/>
</dbReference>
<reference evidence="10" key="1">
    <citation type="submission" date="2020-05" db="EMBL/GenBank/DDBJ databases">
        <authorList>
            <person name="Chiriac C."/>
            <person name="Salcher M."/>
            <person name="Ghai R."/>
            <person name="Kavagutti S V."/>
        </authorList>
    </citation>
    <scope>NUCLEOTIDE SEQUENCE</scope>
</reference>
<dbReference type="AlphaFoldDB" id="A0A6J7RFI5"/>
<keyword evidence="2" id="KW-0349">Heme</keyword>
<dbReference type="CDD" id="cd20625">
    <property type="entry name" value="CYP164-like"/>
    <property type="match status" value="1"/>
</dbReference>
<name>A0A6J7RFI5_9ZZZZ</name>
<dbReference type="GO" id="GO:0016705">
    <property type="term" value="F:oxidoreductase activity, acting on paired donors, with incorporation or reduction of molecular oxygen"/>
    <property type="evidence" value="ECO:0007669"/>
    <property type="project" value="InterPro"/>
</dbReference>
<dbReference type="InterPro" id="IPR002397">
    <property type="entry name" value="Cyt_P450_B"/>
</dbReference>
<gene>
    <name evidence="8" type="ORF">UFOPK2754_02609</name>
    <name evidence="9" type="ORF">UFOPK3139_01365</name>
    <name evidence="10" type="ORF">UFOPK3967_03174</name>
</gene>
<dbReference type="GO" id="GO:0005506">
    <property type="term" value="F:iron ion binding"/>
    <property type="evidence" value="ECO:0007669"/>
    <property type="project" value="InterPro"/>
</dbReference>
<evidence type="ECO:0000313" key="10">
    <source>
        <dbReference type="EMBL" id="CAB5027579.1"/>
    </source>
</evidence>
<dbReference type="Gene3D" id="1.10.630.10">
    <property type="entry name" value="Cytochrome P450"/>
    <property type="match status" value="1"/>
</dbReference>
<proteinExistence type="inferred from homology"/>
<evidence type="ECO:0000256" key="7">
    <source>
        <dbReference type="SAM" id="MobiDB-lite"/>
    </source>
</evidence>
<evidence type="ECO:0000256" key="1">
    <source>
        <dbReference type="ARBA" id="ARBA00010617"/>
    </source>
</evidence>
<protein>
    <submittedName>
        <fullName evidence="10">Unannotated protein</fullName>
    </submittedName>
</protein>
<dbReference type="EMBL" id="CAEZYR010000124">
    <property type="protein sequence ID" value="CAB4764042.1"/>
    <property type="molecule type" value="Genomic_DNA"/>
</dbReference>
<accession>A0A6J7RFI5</accession>
<feature type="region of interest" description="Disordered" evidence="7">
    <location>
        <begin position="1"/>
        <end position="21"/>
    </location>
</feature>
<dbReference type="PANTHER" id="PTHR46696:SF1">
    <property type="entry name" value="CYTOCHROME P450 YJIB-RELATED"/>
    <property type="match status" value="1"/>
</dbReference>
<evidence type="ECO:0000256" key="6">
    <source>
        <dbReference type="ARBA" id="ARBA00023033"/>
    </source>
</evidence>
<dbReference type="PRINTS" id="PR00359">
    <property type="entry name" value="BP450"/>
</dbReference>
<evidence type="ECO:0000256" key="3">
    <source>
        <dbReference type="ARBA" id="ARBA00022723"/>
    </source>
</evidence>
<dbReference type="Pfam" id="PF00067">
    <property type="entry name" value="p450"/>
    <property type="match status" value="1"/>
</dbReference>
<organism evidence="10">
    <name type="scientific">freshwater metagenome</name>
    <dbReference type="NCBI Taxonomy" id="449393"/>
    <lineage>
        <taxon>unclassified sequences</taxon>
        <taxon>metagenomes</taxon>
        <taxon>ecological metagenomes</taxon>
    </lineage>
</organism>